<keyword evidence="2" id="KW-0812">Transmembrane</keyword>
<dbReference type="Pfam" id="PF24607">
    <property type="entry name" value="CBM_AftD"/>
    <property type="match status" value="1"/>
</dbReference>
<gene>
    <name evidence="6" type="ORF">NCI01_17270</name>
</gene>
<keyword evidence="2" id="KW-0472">Membrane</keyword>
<feature type="domain" description="Alpha-(1-&gt;3)-arabinofuranosyltransferase N-terminal GT-C" evidence="4">
    <location>
        <begin position="34"/>
        <end position="634"/>
    </location>
</feature>
<evidence type="ECO:0000313" key="7">
    <source>
        <dbReference type="Proteomes" id="UP001204524"/>
    </source>
</evidence>
<feature type="transmembrane region" description="Helical" evidence="2">
    <location>
        <begin position="185"/>
        <end position="202"/>
    </location>
</feature>
<evidence type="ECO:0000313" key="6">
    <source>
        <dbReference type="EMBL" id="MCP3423558.1"/>
    </source>
</evidence>
<evidence type="ECO:0000256" key="2">
    <source>
        <dbReference type="SAM" id="Phobius"/>
    </source>
</evidence>
<dbReference type="Gene3D" id="2.60.120.260">
    <property type="entry name" value="Galactose-binding domain-like"/>
    <property type="match status" value="1"/>
</dbReference>
<reference evidence="6 7" key="1">
    <citation type="submission" date="2022-06" db="EMBL/GenBank/DDBJ databases">
        <authorList>
            <person name="So Y."/>
        </authorList>
    </citation>
    <scope>NUCLEOTIDE SEQUENCE [LARGE SCALE GENOMIC DNA]</scope>
    <source>
        <strain evidence="6 7">STR3</strain>
    </source>
</reference>
<evidence type="ECO:0000259" key="4">
    <source>
        <dbReference type="Pfam" id="PF11847"/>
    </source>
</evidence>
<dbReference type="EMBL" id="JANARS010000008">
    <property type="protein sequence ID" value="MCP3423558.1"/>
    <property type="molecule type" value="Genomic_DNA"/>
</dbReference>
<feature type="chain" id="PRO_5047018323" evidence="3">
    <location>
        <begin position="25"/>
        <end position="1247"/>
    </location>
</feature>
<feature type="transmembrane region" description="Helical" evidence="2">
    <location>
        <begin position="214"/>
        <end position="231"/>
    </location>
</feature>
<dbReference type="Proteomes" id="UP001204524">
    <property type="component" value="Unassembled WGS sequence"/>
</dbReference>
<feature type="transmembrane region" description="Helical" evidence="2">
    <location>
        <begin position="289"/>
        <end position="309"/>
    </location>
</feature>
<evidence type="ECO:0000259" key="5">
    <source>
        <dbReference type="Pfam" id="PF24607"/>
    </source>
</evidence>
<evidence type="ECO:0000256" key="3">
    <source>
        <dbReference type="SAM" id="SignalP"/>
    </source>
</evidence>
<dbReference type="InterPro" id="IPR021798">
    <property type="entry name" value="AftD_N"/>
</dbReference>
<feature type="transmembrane region" description="Helical" evidence="2">
    <location>
        <begin position="372"/>
        <end position="391"/>
    </location>
</feature>
<dbReference type="InterPro" id="IPR056997">
    <property type="entry name" value="CBM_AftD"/>
</dbReference>
<dbReference type="SUPFAM" id="SSF49785">
    <property type="entry name" value="Galactose-binding domain-like"/>
    <property type="match status" value="1"/>
</dbReference>
<dbReference type="InterPro" id="IPR008979">
    <property type="entry name" value="Galactose-bd-like_sf"/>
</dbReference>
<evidence type="ECO:0000256" key="1">
    <source>
        <dbReference type="SAM" id="MobiDB-lite"/>
    </source>
</evidence>
<feature type="transmembrane region" description="Helical" evidence="2">
    <location>
        <begin position="329"/>
        <end position="351"/>
    </location>
</feature>
<dbReference type="Pfam" id="PF11847">
    <property type="entry name" value="GT-C_AftD"/>
    <property type="match status" value="1"/>
</dbReference>
<keyword evidence="7" id="KW-1185">Reference proteome</keyword>
<accession>A0ABT1L0K7</accession>
<feature type="transmembrane region" description="Helical" evidence="2">
    <location>
        <begin position="1198"/>
        <end position="1219"/>
    </location>
</feature>
<comment type="caution">
    <text evidence="6">The sequence shown here is derived from an EMBL/GenBank/DDBJ whole genome shotgun (WGS) entry which is preliminary data.</text>
</comment>
<feature type="transmembrane region" description="Helical" evidence="2">
    <location>
        <begin position="119"/>
        <end position="140"/>
    </location>
</feature>
<proteinExistence type="predicted"/>
<feature type="transmembrane region" description="Helical" evidence="2">
    <location>
        <begin position="261"/>
        <end position="282"/>
    </location>
</feature>
<keyword evidence="3" id="KW-0732">Signal</keyword>
<feature type="region of interest" description="Disordered" evidence="1">
    <location>
        <begin position="1225"/>
        <end position="1247"/>
    </location>
</feature>
<feature type="domain" description="Arabinofuranosyltransferase D third carbohydrate binding module" evidence="5">
    <location>
        <begin position="888"/>
        <end position="1023"/>
    </location>
</feature>
<feature type="signal peptide" evidence="3">
    <location>
        <begin position="1"/>
        <end position="24"/>
    </location>
</feature>
<protein>
    <submittedName>
        <fullName evidence="6">DUF3367 domain-containing protein</fullName>
    </submittedName>
</protein>
<organism evidence="6 7">
    <name type="scientific">Nocardioides pinisoli</name>
    <dbReference type="NCBI Taxonomy" id="2950279"/>
    <lineage>
        <taxon>Bacteria</taxon>
        <taxon>Bacillati</taxon>
        <taxon>Actinomycetota</taxon>
        <taxon>Actinomycetes</taxon>
        <taxon>Propionibacteriales</taxon>
        <taxon>Nocardioidaceae</taxon>
        <taxon>Nocardioides</taxon>
    </lineage>
</organism>
<sequence length="1247" mass="127080">MPVPGVRTLVVAVLAAAVALRVTAAQPLTGAYARLAADPTGALRSAADGWTVSGTLGDASAQGLRDVPLAAFLWLTDVFGVAPAGGRVAWSVLVLVLAAVGAVRLARSQVSEPDAGSESWTPWVGAALFACAPVQVATVLHSPGDGLTLALLPWVLTPLVRGADGWRAAAASAAWLGLAGAGTPPWALTALAAGLVTAFATARRPGGARQLARWSVLALVSSSWWVAAYVWEASYATSVTGLTTDLDAAGLAEAAGLTSTATALTVVLLLAPLAVAVSALALRVGRARAVVGALLLLVGVATLVGVISGEWPEWLPVPASAATATDTVPAPWAVLGGLLGLSALLAWTPLVDHLIDRLPRPWTWRPAPGGGLVAAGLAVLVLVSVAGPMLAVQEQVSEPSGVDADQWDGVAAWSRTAPPGRVLVLPSVTAGRVAPAVQDALRGRPWVARDTLPLSGPAATTALDAALGRLDRGHEGAGTAAVLRHLGISYVLLRNDVPAAEDRERPLALVRHALTRQGATRVAVIGADDQGDAATTTGIVDLGVRDPTGSIEIWALDEAADGAVHDGAPWAVAGDASVVGDLADAGLSETPALVLRDDGAESVDVVSDSARRQDVDLRVANDPRGPVLEPDDTRAVVPPGAAPATTAARALAGAQEVRASSSAADLDSHRRRVGAVATAAVDGNAFTSWQSRRGEVVDEWWEISFDGVTDLTSGALQVVQNPFASYQVTRVRLDSDNGSTEVDVPADGAVALAGIGRTARLRVVATGVSGTVSAGSSFAIAELAVPGLQVEEQLVVEGPETDSWILAARPASLATCVPSFAIGGAADPAASETVCNRGVSVDGPDSGPLSRVVRASRSGEVAGRAWVRAVDSAESSRLADRLARPTIAATASSVASSDLVAGAQAAVDADPATAWRPSPEDVAPTLTLAWERPASVTDVRVTTAARRLASLPTHVVVTYGDSARTESGEIGADGVVDLPEVRTREVTLAFEAEVPQASADSLTGGVQAVPIAVSEVEVVGAPAVRYDADDIEQLPCGSGPDVSIDGESYETAVRASARQVVEASVVPAVLCDRPVLGAGDVRVSVEASFAWIPTGLVLAPPDGVLGEVDEYGVDAGADADSGDVVPAGTIGARPRTRVLDVDPDEPATLVLAVPAGTGWAAVADGRELGSLTVDGWAQAWQVPEGVARVSVRYASGEVLRWVAGPAVAGWALVLLLALWSPAGARRPRKPARWGRRDHAMVGRSTQA</sequence>
<feature type="transmembrane region" description="Helical" evidence="2">
    <location>
        <begin position="88"/>
        <end position="107"/>
    </location>
</feature>
<name>A0ABT1L0K7_9ACTN</name>
<keyword evidence="2" id="KW-1133">Transmembrane helix</keyword>